<evidence type="ECO:0000256" key="1">
    <source>
        <dbReference type="ARBA" id="ARBA00001771"/>
    </source>
</evidence>
<sequence length="274" mass="28573">MTAQAQPTTSYFVNHAISTWNLIRSERPLIHCITNTVVQNFTANVLLATRSSPAMIDIPWEAGEFARYASASLINLGTLAPAQQISVHEAAASAQAHGRPWVLDPVGIGVLPVRTRIAHELLTYHPTCVRGNASEIIALAGGDSSGAGVDSRESVIAAQAYAEDLAAHHNTVVAVSGPCDVITDGDRTIFCSNGHEWQSIVTGSGCALGAFIAAFLAVEETSNLAAVVAAHICYGVAAERAAACSSGPGSFVPAFIDTLYSLDDDAIAAYAKVQ</sequence>
<comment type="caution">
    <text evidence="12">The sequence shown here is derived from an EMBL/GenBank/DDBJ whole genome shotgun (WGS) entry which is preliminary data.</text>
</comment>
<dbReference type="PRINTS" id="PR01099">
    <property type="entry name" value="HYETHTZKNASE"/>
</dbReference>
<name>A0A4V2KR39_9ACTO</name>
<evidence type="ECO:0000256" key="8">
    <source>
        <dbReference type="ARBA" id="ARBA00022840"/>
    </source>
</evidence>
<dbReference type="Proteomes" id="UP000293036">
    <property type="component" value="Unassembled WGS sequence"/>
</dbReference>
<evidence type="ECO:0000256" key="6">
    <source>
        <dbReference type="ARBA" id="ARBA00022741"/>
    </source>
</evidence>
<dbReference type="GO" id="GO:0009228">
    <property type="term" value="P:thiamine biosynthetic process"/>
    <property type="evidence" value="ECO:0007669"/>
    <property type="project" value="UniProtKB-KW"/>
</dbReference>
<organism evidence="12 13">
    <name type="scientific">Arcanobacterium bovis</name>
    <dbReference type="NCBI Taxonomy" id="2529275"/>
    <lineage>
        <taxon>Bacteria</taxon>
        <taxon>Bacillati</taxon>
        <taxon>Actinomycetota</taxon>
        <taxon>Actinomycetes</taxon>
        <taxon>Actinomycetales</taxon>
        <taxon>Actinomycetaceae</taxon>
        <taxon>Arcanobacterium</taxon>
    </lineage>
</organism>
<dbReference type="GO" id="GO:0009229">
    <property type="term" value="P:thiamine diphosphate biosynthetic process"/>
    <property type="evidence" value="ECO:0007669"/>
    <property type="project" value="UniProtKB-UniRule"/>
</dbReference>
<proteinExistence type="inferred from homology"/>
<dbReference type="HAMAP" id="MF_00228">
    <property type="entry name" value="Thz_kinase"/>
    <property type="match status" value="1"/>
</dbReference>
<comment type="cofactor">
    <cofactor evidence="2 11">
        <name>Mg(2+)</name>
        <dbReference type="ChEBI" id="CHEBI:18420"/>
    </cofactor>
</comment>
<dbReference type="EMBL" id="SJDT01000003">
    <property type="protein sequence ID" value="TBW22042.1"/>
    <property type="molecule type" value="Genomic_DNA"/>
</dbReference>
<evidence type="ECO:0000256" key="5">
    <source>
        <dbReference type="ARBA" id="ARBA00022723"/>
    </source>
</evidence>
<protein>
    <recommendedName>
        <fullName evidence="11">Hydroxyethylthiazole kinase</fullName>
        <ecNumber evidence="11">2.7.1.50</ecNumber>
    </recommendedName>
    <alternativeName>
        <fullName evidence="11">4-methyl-5-beta-hydroxyethylthiazole kinase</fullName>
        <shortName evidence="11">TH kinase</shortName>
        <shortName evidence="11">Thz kinase</shortName>
    </alternativeName>
</protein>
<comment type="similarity">
    <text evidence="11">Belongs to the Thz kinase family.</text>
</comment>
<dbReference type="GO" id="GO:0000287">
    <property type="term" value="F:magnesium ion binding"/>
    <property type="evidence" value="ECO:0007669"/>
    <property type="project" value="UniProtKB-UniRule"/>
</dbReference>
<dbReference type="UniPathway" id="UPA00060">
    <property type="reaction ID" value="UER00139"/>
</dbReference>
<keyword evidence="10 11" id="KW-0784">Thiamine biosynthesis</keyword>
<dbReference type="NCBIfam" id="NF006830">
    <property type="entry name" value="PRK09355.1"/>
    <property type="match status" value="1"/>
</dbReference>
<dbReference type="EC" id="2.7.1.50" evidence="11"/>
<keyword evidence="4 11" id="KW-0808">Transferase</keyword>
<accession>A0A4V2KR39</accession>
<reference evidence="12 13" key="1">
    <citation type="submission" date="2019-02" db="EMBL/GenBank/DDBJ databases">
        <title>Arcanobacterium bovis sp. nov., isolated from the milk of a cow with mastitis.</title>
        <authorList>
            <person name="Sammra O."/>
            <person name="Foster G."/>
            <person name="Hassan A."/>
            <person name="Alssahen M."/>
            <person name="Laemmler C."/>
            <person name="Borowiak M."/>
            <person name="Malorny B."/>
            <person name="Abdulmawjood A."/>
        </authorList>
    </citation>
    <scope>NUCLEOTIDE SEQUENCE [LARGE SCALE GENOMIC DNA]</scope>
    <source>
        <strain evidence="12 13">C605018/01/1</strain>
    </source>
</reference>
<evidence type="ECO:0000256" key="11">
    <source>
        <dbReference type="HAMAP-Rule" id="MF_00228"/>
    </source>
</evidence>
<dbReference type="Gene3D" id="3.40.1190.20">
    <property type="match status" value="1"/>
</dbReference>
<evidence type="ECO:0000256" key="2">
    <source>
        <dbReference type="ARBA" id="ARBA00001946"/>
    </source>
</evidence>
<evidence type="ECO:0000313" key="13">
    <source>
        <dbReference type="Proteomes" id="UP000293036"/>
    </source>
</evidence>
<evidence type="ECO:0000313" key="12">
    <source>
        <dbReference type="EMBL" id="TBW22042.1"/>
    </source>
</evidence>
<feature type="binding site" evidence="11">
    <location>
        <position position="176"/>
    </location>
    <ligand>
        <name>ATP</name>
        <dbReference type="ChEBI" id="CHEBI:30616"/>
    </ligand>
</feature>
<dbReference type="RefSeq" id="WP_131280533.1">
    <property type="nucleotide sequence ID" value="NZ_JBHSLR010000009.1"/>
</dbReference>
<keyword evidence="13" id="KW-1185">Reference proteome</keyword>
<dbReference type="GO" id="GO:0005524">
    <property type="term" value="F:ATP binding"/>
    <property type="evidence" value="ECO:0007669"/>
    <property type="project" value="UniProtKB-UniRule"/>
</dbReference>
<keyword evidence="9 11" id="KW-0460">Magnesium</keyword>
<dbReference type="Pfam" id="PF02110">
    <property type="entry name" value="HK"/>
    <property type="match status" value="1"/>
</dbReference>
<dbReference type="AlphaFoldDB" id="A0A4V2KR39"/>
<evidence type="ECO:0000256" key="10">
    <source>
        <dbReference type="ARBA" id="ARBA00022977"/>
    </source>
</evidence>
<comment type="function">
    <text evidence="11">Catalyzes the phosphorylation of the hydroxyl group of 4-methyl-5-beta-hydroxyethylthiazole (THZ).</text>
</comment>
<dbReference type="OrthoDB" id="8909021at2"/>
<keyword evidence="8 11" id="KW-0067">ATP-binding</keyword>
<keyword evidence="7 11" id="KW-0418">Kinase</keyword>
<keyword evidence="5 11" id="KW-0479">Metal-binding</keyword>
<keyword evidence="6 11" id="KW-0547">Nucleotide-binding</keyword>
<evidence type="ECO:0000256" key="3">
    <source>
        <dbReference type="ARBA" id="ARBA00004868"/>
    </source>
</evidence>
<gene>
    <name evidence="11" type="primary">thiM</name>
    <name evidence="12" type="ORF">EZJ44_04180</name>
</gene>
<dbReference type="InterPro" id="IPR000417">
    <property type="entry name" value="Hyethyz_kinase"/>
</dbReference>
<feature type="binding site" evidence="11">
    <location>
        <position position="203"/>
    </location>
    <ligand>
        <name>substrate</name>
    </ligand>
</feature>
<evidence type="ECO:0000256" key="7">
    <source>
        <dbReference type="ARBA" id="ARBA00022777"/>
    </source>
</evidence>
<evidence type="ECO:0000256" key="9">
    <source>
        <dbReference type="ARBA" id="ARBA00022842"/>
    </source>
</evidence>
<comment type="catalytic activity">
    <reaction evidence="1 11">
        <text>5-(2-hydroxyethyl)-4-methylthiazole + ATP = 4-methyl-5-(2-phosphooxyethyl)-thiazole + ADP + H(+)</text>
        <dbReference type="Rhea" id="RHEA:24212"/>
        <dbReference type="ChEBI" id="CHEBI:15378"/>
        <dbReference type="ChEBI" id="CHEBI:17957"/>
        <dbReference type="ChEBI" id="CHEBI:30616"/>
        <dbReference type="ChEBI" id="CHEBI:58296"/>
        <dbReference type="ChEBI" id="CHEBI:456216"/>
        <dbReference type="EC" id="2.7.1.50"/>
    </reaction>
</comment>
<dbReference type="SUPFAM" id="SSF53613">
    <property type="entry name" value="Ribokinase-like"/>
    <property type="match status" value="1"/>
</dbReference>
<comment type="pathway">
    <text evidence="3 11">Cofactor biosynthesis; thiamine diphosphate biosynthesis; 4-methyl-5-(2-phosphoethyl)-thiazole from 5-(2-hydroxyethyl)-4-methylthiazole: step 1/1.</text>
</comment>
<evidence type="ECO:0000256" key="4">
    <source>
        <dbReference type="ARBA" id="ARBA00022679"/>
    </source>
</evidence>
<dbReference type="InterPro" id="IPR029056">
    <property type="entry name" value="Ribokinase-like"/>
</dbReference>
<feature type="binding site" evidence="11">
    <location>
        <position position="55"/>
    </location>
    <ligand>
        <name>substrate</name>
    </ligand>
</feature>
<dbReference type="PIRSF" id="PIRSF000513">
    <property type="entry name" value="Thz_kinase"/>
    <property type="match status" value="1"/>
</dbReference>
<dbReference type="CDD" id="cd01170">
    <property type="entry name" value="THZ_kinase"/>
    <property type="match status" value="1"/>
</dbReference>
<feature type="binding site" evidence="11">
    <location>
        <position position="130"/>
    </location>
    <ligand>
        <name>ATP</name>
        <dbReference type="ChEBI" id="CHEBI:30616"/>
    </ligand>
</feature>
<dbReference type="GO" id="GO:0004417">
    <property type="term" value="F:hydroxyethylthiazole kinase activity"/>
    <property type="evidence" value="ECO:0007669"/>
    <property type="project" value="UniProtKB-UniRule"/>
</dbReference>